<dbReference type="Proteomes" id="UP000035352">
    <property type="component" value="Chromosome"/>
</dbReference>
<dbReference type="OrthoDB" id="109585at2"/>
<dbReference type="RefSeq" id="WP_047193551.1">
    <property type="nucleotide sequence ID" value="NZ_CP011371.1"/>
</dbReference>
<gene>
    <name evidence="2" type="ORF">AAW51_0766</name>
</gene>
<name>A0A0G3BDT8_9BURK</name>
<accession>A0A0G3BDT8</accession>
<organism evidence="2 3">
    <name type="scientific">Caldimonas brevitalea</name>
    <dbReference type="NCBI Taxonomy" id="413882"/>
    <lineage>
        <taxon>Bacteria</taxon>
        <taxon>Pseudomonadati</taxon>
        <taxon>Pseudomonadota</taxon>
        <taxon>Betaproteobacteria</taxon>
        <taxon>Burkholderiales</taxon>
        <taxon>Sphaerotilaceae</taxon>
        <taxon>Caldimonas</taxon>
    </lineage>
</organism>
<dbReference type="EMBL" id="CP011371">
    <property type="protein sequence ID" value="AKJ27457.1"/>
    <property type="molecule type" value="Genomic_DNA"/>
</dbReference>
<protein>
    <recommendedName>
        <fullName evidence="4">Glutaredoxin</fullName>
    </recommendedName>
</protein>
<dbReference type="KEGG" id="pbh:AAW51_0766"/>
<reference evidence="2 3" key="1">
    <citation type="submission" date="2015-05" db="EMBL/GenBank/DDBJ databases">
        <authorList>
            <person name="Tang B."/>
            <person name="Yu Y."/>
        </authorList>
    </citation>
    <scope>NUCLEOTIDE SEQUENCE [LARGE SCALE GENOMIC DNA]</scope>
    <source>
        <strain evidence="2 3">DSM 7029</strain>
    </source>
</reference>
<evidence type="ECO:0000313" key="3">
    <source>
        <dbReference type="Proteomes" id="UP000035352"/>
    </source>
</evidence>
<keyword evidence="3" id="KW-1185">Reference proteome</keyword>
<dbReference type="AlphaFoldDB" id="A0A0G3BDT8"/>
<evidence type="ECO:0000256" key="1">
    <source>
        <dbReference type="SAM" id="MobiDB-lite"/>
    </source>
</evidence>
<evidence type="ECO:0008006" key="4">
    <source>
        <dbReference type="Google" id="ProtNLM"/>
    </source>
</evidence>
<feature type="region of interest" description="Disordered" evidence="1">
    <location>
        <begin position="1"/>
        <end position="60"/>
    </location>
</feature>
<proteinExistence type="predicted"/>
<evidence type="ECO:0000313" key="2">
    <source>
        <dbReference type="EMBL" id="AKJ27457.1"/>
    </source>
</evidence>
<dbReference type="STRING" id="413882.AAW51_0766"/>
<sequence>MTAHPLQLPSDGDAGQAPPVIPSEDEIDESLRETFPASDPSPWTLGVQRSPATRHEPSARGAQIAIYGRRGSATARAVCDFLDRHDAPFDWIELVDDEQARLQAGVTGLDDPRLPVCVFPDGSLLACPTLRQLADKLD</sequence>